<sequence>MADFDEPLCGCLQDMFSCLIVFCVPCGGLCIQAYAVDKATQSGMVVPFLWPLLTCCIGAAVNRGQIRQKYHLEGSFIMDCLLSWLCGCCTTTQEYREVMNRERPK</sequence>
<proteinExistence type="predicted"/>
<keyword evidence="3" id="KW-1185">Reference proteome</keyword>
<protein>
    <submittedName>
        <fullName evidence="2">Uncharacterized protein</fullName>
    </submittedName>
</protein>
<dbReference type="Proteomes" id="UP001162131">
    <property type="component" value="Unassembled WGS sequence"/>
</dbReference>
<dbReference type="NCBIfam" id="TIGR01571">
    <property type="entry name" value="A_thal_Cys_rich"/>
    <property type="match status" value="1"/>
</dbReference>
<dbReference type="Pfam" id="PF04749">
    <property type="entry name" value="PLAC8"/>
    <property type="match status" value="1"/>
</dbReference>
<evidence type="ECO:0000256" key="1">
    <source>
        <dbReference type="SAM" id="Phobius"/>
    </source>
</evidence>
<keyword evidence="1" id="KW-0472">Membrane</keyword>
<gene>
    <name evidence="2" type="ORF">BSTOLATCC_MIC1375</name>
</gene>
<feature type="transmembrane region" description="Helical" evidence="1">
    <location>
        <begin position="42"/>
        <end position="61"/>
    </location>
</feature>
<name>A0AAU9I523_9CILI</name>
<evidence type="ECO:0000313" key="3">
    <source>
        <dbReference type="Proteomes" id="UP001162131"/>
    </source>
</evidence>
<feature type="transmembrane region" description="Helical" evidence="1">
    <location>
        <begin position="16"/>
        <end position="36"/>
    </location>
</feature>
<dbReference type="InterPro" id="IPR006461">
    <property type="entry name" value="PLAC_motif_containing"/>
</dbReference>
<dbReference type="PANTHER" id="PTHR15907">
    <property type="entry name" value="DUF614 FAMILY PROTEIN-RELATED"/>
    <property type="match status" value="1"/>
</dbReference>
<comment type="caution">
    <text evidence="2">The sequence shown here is derived from an EMBL/GenBank/DDBJ whole genome shotgun (WGS) entry which is preliminary data.</text>
</comment>
<accession>A0AAU9I523</accession>
<keyword evidence="1" id="KW-0812">Transmembrane</keyword>
<organism evidence="2 3">
    <name type="scientific">Blepharisma stoltei</name>
    <dbReference type="NCBI Taxonomy" id="1481888"/>
    <lineage>
        <taxon>Eukaryota</taxon>
        <taxon>Sar</taxon>
        <taxon>Alveolata</taxon>
        <taxon>Ciliophora</taxon>
        <taxon>Postciliodesmatophora</taxon>
        <taxon>Heterotrichea</taxon>
        <taxon>Heterotrichida</taxon>
        <taxon>Blepharismidae</taxon>
        <taxon>Blepharisma</taxon>
    </lineage>
</organism>
<dbReference type="EMBL" id="CAJZBQ010000002">
    <property type="protein sequence ID" value="CAG9310533.1"/>
    <property type="molecule type" value="Genomic_DNA"/>
</dbReference>
<evidence type="ECO:0000313" key="2">
    <source>
        <dbReference type="EMBL" id="CAG9310533.1"/>
    </source>
</evidence>
<reference evidence="2" key="1">
    <citation type="submission" date="2021-09" db="EMBL/GenBank/DDBJ databases">
        <authorList>
            <consortium name="AG Swart"/>
            <person name="Singh M."/>
            <person name="Singh A."/>
            <person name="Seah K."/>
            <person name="Emmerich C."/>
        </authorList>
    </citation>
    <scope>NUCLEOTIDE SEQUENCE</scope>
    <source>
        <strain evidence="2">ATCC30299</strain>
    </source>
</reference>
<dbReference type="AlphaFoldDB" id="A0AAU9I523"/>
<keyword evidence="1" id="KW-1133">Transmembrane helix</keyword>